<accession>A0A0K2U5N1</accession>
<evidence type="ECO:0000313" key="1">
    <source>
        <dbReference type="EMBL" id="CDW33247.1"/>
    </source>
</evidence>
<name>A0A0K2U5N1_LEPSM</name>
<organism evidence="1">
    <name type="scientific">Lepeophtheirus salmonis</name>
    <name type="common">Salmon louse</name>
    <name type="synonym">Caligus salmonis</name>
    <dbReference type="NCBI Taxonomy" id="72036"/>
    <lineage>
        <taxon>Eukaryota</taxon>
        <taxon>Metazoa</taxon>
        <taxon>Ecdysozoa</taxon>
        <taxon>Arthropoda</taxon>
        <taxon>Crustacea</taxon>
        <taxon>Multicrustacea</taxon>
        <taxon>Hexanauplia</taxon>
        <taxon>Copepoda</taxon>
        <taxon>Siphonostomatoida</taxon>
        <taxon>Caligidae</taxon>
        <taxon>Lepeophtheirus</taxon>
    </lineage>
</organism>
<sequence length="81" mass="9655">MELISSYSFIQLFRRKFGRIYVFLNIEVMIHGIRSHYHRPLKGRGICIMNDPSIKENEIPRVRYTETRSLERSMKRGPEGV</sequence>
<proteinExistence type="predicted"/>
<reference evidence="1" key="1">
    <citation type="submission" date="2014-05" db="EMBL/GenBank/DDBJ databases">
        <authorList>
            <person name="Chronopoulou M."/>
        </authorList>
    </citation>
    <scope>NUCLEOTIDE SEQUENCE</scope>
    <source>
        <tissue evidence="1">Whole organism</tissue>
    </source>
</reference>
<dbReference type="AlphaFoldDB" id="A0A0K2U5N1"/>
<protein>
    <submittedName>
        <fullName evidence="1">Uncharacterized protein</fullName>
    </submittedName>
</protein>
<dbReference type="EMBL" id="HACA01015886">
    <property type="protein sequence ID" value="CDW33247.1"/>
    <property type="molecule type" value="Transcribed_RNA"/>
</dbReference>